<keyword evidence="1" id="KW-0540">Nuclease</keyword>
<dbReference type="CDD" id="cd06503">
    <property type="entry name" value="ATP-synt_Fo_b"/>
    <property type="match status" value="1"/>
</dbReference>
<protein>
    <submittedName>
        <fullName evidence="11">Endonuclease MutS2</fullName>
        <ecNumber evidence="11">3.1.-.-</ecNumber>
    </submittedName>
</protein>
<accession>A0A644X8U4</accession>
<dbReference type="GO" id="GO:0045910">
    <property type="term" value="P:negative regulation of DNA recombination"/>
    <property type="evidence" value="ECO:0007669"/>
    <property type="project" value="InterPro"/>
</dbReference>
<evidence type="ECO:0000256" key="7">
    <source>
        <dbReference type="ARBA" id="ARBA00022884"/>
    </source>
</evidence>
<keyword evidence="6" id="KW-0067">ATP-binding</keyword>
<keyword evidence="9" id="KW-0175">Coiled coil</keyword>
<dbReference type="PANTHER" id="PTHR48466">
    <property type="entry name" value="OS10G0509000 PROTEIN-RELATED"/>
    <property type="match status" value="1"/>
</dbReference>
<proteinExistence type="inferred from homology"/>
<dbReference type="InterPro" id="IPR046893">
    <property type="entry name" value="MSSS"/>
</dbReference>
<name>A0A644X8U4_9ZZZZ</name>
<gene>
    <name evidence="11" type="primary">mutS2_22</name>
    <name evidence="11" type="ORF">SDC9_57017</name>
</gene>
<evidence type="ECO:0000256" key="3">
    <source>
        <dbReference type="ARBA" id="ARBA00022741"/>
    </source>
</evidence>
<keyword evidence="4 11" id="KW-0255">Endonuclease</keyword>
<dbReference type="Pfam" id="PF01713">
    <property type="entry name" value="Smr"/>
    <property type="match status" value="1"/>
</dbReference>
<dbReference type="GO" id="GO:0140664">
    <property type="term" value="F:ATP-dependent DNA damage sensor activity"/>
    <property type="evidence" value="ECO:0007669"/>
    <property type="project" value="InterPro"/>
</dbReference>
<evidence type="ECO:0000256" key="2">
    <source>
        <dbReference type="ARBA" id="ARBA00022730"/>
    </source>
</evidence>
<dbReference type="PIRSF" id="PIRSF005814">
    <property type="entry name" value="MutS_YshD"/>
    <property type="match status" value="1"/>
</dbReference>
<dbReference type="GO" id="GO:0019843">
    <property type="term" value="F:rRNA binding"/>
    <property type="evidence" value="ECO:0007669"/>
    <property type="project" value="UniProtKB-KW"/>
</dbReference>
<dbReference type="GO" id="GO:0030983">
    <property type="term" value="F:mismatched DNA binding"/>
    <property type="evidence" value="ECO:0007669"/>
    <property type="project" value="InterPro"/>
</dbReference>
<dbReference type="SMART" id="SM00533">
    <property type="entry name" value="MUTSd"/>
    <property type="match status" value="1"/>
</dbReference>
<dbReference type="PANTHER" id="PTHR48466:SF2">
    <property type="entry name" value="OS10G0509000 PROTEIN"/>
    <property type="match status" value="1"/>
</dbReference>
<keyword evidence="3" id="KW-0547">Nucleotide-binding</keyword>
<dbReference type="Pfam" id="PF20297">
    <property type="entry name" value="MSSS"/>
    <property type="match status" value="1"/>
</dbReference>
<dbReference type="InterPro" id="IPR036187">
    <property type="entry name" value="DNA_mismatch_repair_MutS_sf"/>
</dbReference>
<dbReference type="SMART" id="SM00534">
    <property type="entry name" value="MUTSac"/>
    <property type="match status" value="1"/>
</dbReference>
<dbReference type="InterPro" id="IPR045076">
    <property type="entry name" value="MutS"/>
</dbReference>
<dbReference type="GO" id="GO:0006298">
    <property type="term" value="P:mismatch repair"/>
    <property type="evidence" value="ECO:0007669"/>
    <property type="project" value="InterPro"/>
</dbReference>
<keyword evidence="7" id="KW-0694">RNA-binding</keyword>
<dbReference type="InterPro" id="IPR000432">
    <property type="entry name" value="DNA_mismatch_repair_MutS_C"/>
</dbReference>
<dbReference type="InterPro" id="IPR005747">
    <property type="entry name" value="MutS2"/>
</dbReference>
<comment type="caution">
    <text evidence="11">The sequence shown here is derived from an EMBL/GenBank/DDBJ whole genome shotgun (WGS) entry which is preliminary data.</text>
</comment>
<sequence>MLYPSDFEHKTDFTTIRLILKEKCISSLGKEKVDEITFSTDYGQVIRQICQTDEMLRLMQEATEALPVGDFFDIRHGLSRVRIEGLYLDESEVFELRRALEAVRRLVVYIAAQDAGLYPHLHELLEGVAIFPDVIRQIDAILDKFGKIKDNASPELNRIRREMLQVQSSVSKSLQAILRQAQADGYVEKDVAPTMREGRLVIPVSPAFKRKISGIVHDESATGKTVFIEPAQVVEANNRIRELEGEERREVIRILIAFTDFVRPFTEDIFQSQYFLGEIDFLRSKALFARQINAIKPRVDDACLLEWQKAVHPILYLSLLKQQKQIVPLDIALNEQQRILLISGPNAGGKSVCLKTVVLLQYMLQCGLLIPVHDSSRCGIFERLFIDIGDEQSIENDLSTYSSHLLNMKFFIRNSQEKTLLLIDEFGTGTEPMIGGALAEATLERFNRNKAFGVITTHYTNLKHYAEDAEGIVNGAMLYDRQHLQPLFILQIGNPGSSFAVEIARKIGLPEDLIADAAAKVGSEHLDYDKHLQDIVRDKRYWEKKRQQIRQKEKKLEEVLAKYETEMADINRQKKEITQQAKAEAQQLLTEANAKIENTIRQIKEAQAEKEKTKTIRKELSDFREKIRENQGVEPKPKIKLPQNATVQPVKTDKPVLATGMQVRLKGQQAVGKILEMQEKTAVVAFGQLKSTVKLNQLEPVSNNRLKKEQRSEHAPGTVTENVRQRKLHFKSEIDVRGMRGDEALQAVMYFIDDALMVGVSSVRILHGTGTGALRQLIRQYLGTVHGIRSYHDEHVQFGGAGITVVEIE</sequence>
<dbReference type="AlphaFoldDB" id="A0A644X8U4"/>
<dbReference type="PROSITE" id="PS50828">
    <property type="entry name" value="SMR"/>
    <property type="match status" value="1"/>
</dbReference>
<organism evidence="11">
    <name type="scientific">bioreactor metagenome</name>
    <dbReference type="NCBI Taxonomy" id="1076179"/>
    <lineage>
        <taxon>unclassified sequences</taxon>
        <taxon>metagenomes</taxon>
        <taxon>ecological metagenomes</taxon>
    </lineage>
</organism>
<evidence type="ECO:0000256" key="5">
    <source>
        <dbReference type="ARBA" id="ARBA00022801"/>
    </source>
</evidence>
<dbReference type="InterPro" id="IPR027417">
    <property type="entry name" value="P-loop_NTPase"/>
</dbReference>
<keyword evidence="2" id="KW-0699">rRNA-binding</keyword>
<keyword evidence="5 11" id="KW-0378">Hydrolase</keyword>
<dbReference type="Gene3D" id="3.30.1370.110">
    <property type="match status" value="1"/>
</dbReference>
<evidence type="ECO:0000256" key="8">
    <source>
        <dbReference type="ARBA" id="ARBA00023125"/>
    </source>
</evidence>
<feature type="domain" description="Smr" evidence="10">
    <location>
        <begin position="734"/>
        <end position="809"/>
    </location>
</feature>
<evidence type="ECO:0000256" key="6">
    <source>
        <dbReference type="ARBA" id="ARBA00022840"/>
    </source>
</evidence>
<dbReference type="SUPFAM" id="SSF52540">
    <property type="entry name" value="P-loop containing nucleoside triphosphate hydrolases"/>
    <property type="match status" value="1"/>
</dbReference>
<dbReference type="GO" id="GO:0005524">
    <property type="term" value="F:ATP binding"/>
    <property type="evidence" value="ECO:0007669"/>
    <property type="project" value="UniProtKB-KW"/>
</dbReference>
<evidence type="ECO:0000256" key="1">
    <source>
        <dbReference type="ARBA" id="ARBA00022722"/>
    </source>
</evidence>
<dbReference type="Gene3D" id="3.40.50.300">
    <property type="entry name" value="P-loop containing nucleotide triphosphate hydrolases"/>
    <property type="match status" value="1"/>
</dbReference>
<dbReference type="SUPFAM" id="SSF160443">
    <property type="entry name" value="SMR domain-like"/>
    <property type="match status" value="1"/>
</dbReference>
<dbReference type="SMART" id="SM00463">
    <property type="entry name" value="SMR"/>
    <property type="match status" value="1"/>
</dbReference>
<keyword evidence="8" id="KW-0238">DNA-binding</keyword>
<evidence type="ECO:0000256" key="9">
    <source>
        <dbReference type="SAM" id="Coils"/>
    </source>
</evidence>
<dbReference type="InterPro" id="IPR002625">
    <property type="entry name" value="Smr_dom"/>
</dbReference>
<evidence type="ECO:0000256" key="4">
    <source>
        <dbReference type="ARBA" id="ARBA00022759"/>
    </source>
</evidence>
<dbReference type="Pfam" id="PF00488">
    <property type="entry name" value="MutS_V"/>
    <property type="match status" value="1"/>
</dbReference>
<feature type="coiled-coil region" evidence="9">
    <location>
        <begin position="542"/>
        <end position="616"/>
    </location>
</feature>
<dbReference type="HAMAP" id="MF_00092">
    <property type="entry name" value="MutS2"/>
    <property type="match status" value="1"/>
</dbReference>
<dbReference type="EC" id="3.1.-.-" evidence="11"/>
<dbReference type="EMBL" id="VSSQ01001727">
    <property type="protein sequence ID" value="MPM10683.1"/>
    <property type="molecule type" value="Genomic_DNA"/>
</dbReference>
<dbReference type="SUPFAM" id="SSF48334">
    <property type="entry name" value="DNA repair protein MutS, domain III"/>
    <property type="match status" value="1"/>
</dbReference>
<dbReference type="FunFam" id="3.30.1370.110:FF:000004">
    <property type="entry name" value="Endonuclease MutS2"/>
    <property type="match status" value="1"/>
</dbReference>
<dbReference type="GO" id="GO:0016887">
    <property type="term" value="F:ATP hydrolysis activity"/>
    <property type="evidence" value="ECO:0007669"/>
    <property type="project" value="InterPro"/>
</dbReference>
<dbReference type="NCBIfam" id="TIGR01069">
    <property type="entry name" value="mutS2"/>
    <property type="match status" value="1"/>
</dbReference>
<dbReference type="FunFam" id="3.40.50.300:FF:001531">
    <property type="entry name" value="Endonuclease MutS2"/>
    <property type="match status" value="1"/>
</dbReference>
<dbReference type="InterPro" id="IPR036063">
    <property type="entry name" value="Smr_dom_sf"/>
</dbReference>
<evidence type="ECO:0000259" key="10">
    <source>
        <dbReference type="PROSITE" id="PS50828"/>
    </source>
</evidence>
<dbReference type="InterPro" id="IPR007696">
    <property type="entry name" value="DNA_mismatch_repair_MutS_core"/>
</dbReference>
<evidence type="ECO:0000313" key="11">
    <source>
        <dbReference type="EMBL" id="MPM10683.1"/>
    </source>
</evidence>
<reference evidence="11" key="1">
    <citation type="submission" date="2019-08" db="EMBL/GenBank/DDBJ databases">
        <authorList>
            <person name="Kucharzyk K."/>
            <person name="Murdoch R.W."/>
            <person name="Higgins S."/>
            <person name="Loffler F."/>
        </authorList>
    </citation>
    <scope>NUCLEOTIDE SEQUENCE</scope>
</reference>
<dbReference type="GO" id="GO:0004519">
    <property type="term" value="F:endonuclease activity"/>
    <property type="evidence" value="ECO:0007669"/>
    <property type="project" value="UniProtKB-KW"/>
</dbReference>